<reference evidence="6" key="1">
    <citation type="submission" date="2023-07" db="EMBL/GenBank/DDBJ databases">
        <authorList>
            <person name="Stuckert A."/>
        </authorList>
    </citation>
    <scope>NUCLEOTIDE SEQUENCE</scope>
</reference>
<feature type="transmembrane region" description="Helical" evidence="3">
    <location>
        <begin position="254"/>
        <end position="275"/>
    </location>
</feature>
<evidence type="ECO:0000259" key="4">
    <source>
        <dbReference type="Pfam" id="PF00689"/>
    </source>
</evidence>
<dbReference type="InterPro" id="IPR006068">
    <property type="entry name" value="ATPase_P-typ_cation-transptr_C"/>
</dbReference>
<dbReference type="Pfam" id="PF12424">
    <property type="entry name" value="ATP_Ca_trans_C"/>
    <property type="match status" value="1"/>
</dbReference>
<evidence type="ECO:0000259" key="5">
    <source>
        <dbReference type="Pfam" id="PF12424"/>
    </source>
</evidence>
<organism evidence="6 7">
    <name type="scientific">Ranitomeya imitator</name>
    <name type="common">mimic poison frog</name>
    <dbReference type="NCBI Taxonomy" id="111125"/>
    <lineage>
        <taxon>Eukaryota</taxon>
        <taxon>Metazoa</taxon>
        <taxon>Chordata</taxon>
        <taxon>Craniata</taxon>
        <taxon>Vertebrata</taxon>
        <taxon>Euteleostomi</taxon>
        <taxon>Amphibia</taxon>
        <taxon>Batrachia</taxon>
        <taxon>Anura</taxon>
        <taxon>Neobatrachia</taxon>
        <taxon>Hyloidea</taxon>
        <taxon>Dendrobatidae</taxon>
        <taxon>Dendrobatinae</taxon>
        <taxon>Ranitomeya</taxon>
    </lineage>
</organism>
<dbReference type="Pfam" id="PF00689">
    <property type="entry name" value="Cation_ATPase_C"/>
    <property type="match status" value="1"/>
</dbReference>
<dbReference type="EMBL" id="CAUEEQ010020716">
    <property type="protein sequence ID" value="CAJ0943101.1"/>
    <property type="molecule type" value="Genomic_DNA"/>
</dbReference>
<dbReference type="PANTHER" id="PTHR24093:SF435">
    <property type="entry name" value="PLASMA MEMBRANE CALCIUM-TRANSPORTING ATPASE 4"/>
    <property type="match status" value="1"/>
</dbReference>
<keyword evidence="3" id="KW-1133">Transmembrane helix</keyword>
<evidence type="ECO:0000313" key="6">
    <source>
        <dbReference type="EMBL" id="CAJ0943101.1"/>
    </source>
</evidence>
<dbReference type="SUPFAM" id="SSF81665">
    <property type="entry name" value="Calcium ATPase, transmembrane domain M"/>
    <property type="match status" value="1"/>
</dbReference>
<feature type="domain" description="Cation-transporting P-type ATPase C-terminal" evidence="4">
    <location>
        <begin position="175"/>
        <end position="271"/>
    </location>
</feature>
<gene>
    <name evidence="6" type="ORF">RIMI_LOCUS9827876</name>
</gene>
<sequence>MRGWKGEEKRLDEMKVREEGWKGEERLERRGDERLIRRGEAGKERRGWKGEERLERRGDERLVKERRLERRGEGWIRRGEAGKEERQERRGWKGEERLERRGDERLIRRERGCFNNYRQVKHQELRMSISKCKRTCDKSEKFWLPETGVALFHLSVGNYTHLGGETFFDIDSGRNAPLHSPPSEHYTIVFNTFVMMQLFNEINARKIHGERNVFENIFRNPIFCAVVVGTFAAQIVIVEFGGKPFSCSGLTLSQWFWCIFIGLGELLWGQLICTVPTSRLKFLKEAGHGPMKEDIPHEELPEDVDEIDHAEMELRKGQILWFRGLNRIQTQ</sequence>
<dbReference type="InterPro" id="IPR023298">
    <property type="entry name" value="ATPase_P-typ_TM_dom_sf"/>
</dbReference>
<keyword evidence="2" id="KW-0460">Magnesium</keyword>
<evidence type="ECO:0000256" key="1">
    <source>
        <dbReference type="ARBA" id="ARBA00022723"/>
    </source>
</evidence>
<evidence type="ECO:0000313" key="7">
    <source>
        <dbReference type="Proteomes" id="UP001176940"/>
    </source>
</evidence>
<name>A0ABN9LJ12_9NEOB</name>
<evidence type="ECO:0000256" key="3">
    <source>
        <dbReference type="SAM" id="Phobius"/>
    </source>
</evidence>
<feature type="transmembrane region" description="Helical" evidence="3">
    <location>
        <begin position="221"/>
        <end position="242"/>
    </location>
</feature>
<dbReference type="InterPro" id="IPR022141">
    <property type="entry name" value="ATP_Ca_trans_C"/>
</dbReference>
<keyword evidence="7" id="KW-1185">Reference proteome</keyword>
<comment type="caution">
    <text evidence="6">The sequence shown here is derived from an EMBL/GenBank/DDBJ whole genome shotgun (WGS) entry which is preliminary data.</text>
</comment>
<protein>
    <submittedName>
        <fullName evidence="6">Uncharacterized protein</fullName>
    </submittedName>
</protein>
<dbReference type="PANTHER" id="PTHR24093">
    <property type="entry name" value="CATION TRANSPORTING ATPASE"/>
    <property type="match status" value="1"/>
</dbReference>
<dbReference type="Gene3D" id="1.20.1110.10">
    <property type="entry name" value="Calcium-transporting ATPase, transmembrane domain"/>
    <property type="match status" value="1"/>
</dbReference>
<keyword evidence="3" id="KW-0472">Membrane</keyword>
<evidence type="ECO:0000256" key="2">
    <source>
        <dbReference type="ARBA" id="ARBA00022842"/>
    </source>
</evidence>
<proteinExistence type="predicted"/>
<accession>A0ABN9LJ12</accession>
<dbReference type="Proteomes" id="UP001176940">
    <property type="component" value="Unassembled WGS sequence"/>
</dbReference>
<keyword evidence="1" id="KW-0479">Metal-binding</keyword>
<feature type="domain" description="Plasma membrane calcium transporting P-type ATPase C-terminal" evidence="5">
    <location>
        <begin position="317"/>
        <end position="331"/>
    </location>
</feature>
<feature type="non-terminal residue" evidence="6">
    <location>
        <position position="331"/>
    </location>
</feature>
<keyword evidence="3" id="KW-0812">Transmembrane</keyword>